<dbReference type="InterPro" id="IPR036388">
    <property type="entry name" value="WH-like_DNA-bd_sf"/>
</dbReference>
<dbReference type="STRING" id="39841.SAMN05660836_02492"/>
<dbReference type="EMBL" id="FOUU01000012">
    <property type="protein sequence ID" value="SFN05683.1"/>
    <property type="molecule type" value="Genomic_DNA"/>
</dbReference>
<keyword evidence="2 5" id="KW-0238">DNA-binding</keyword>
<organism evidence="5 6">
    <name type="scientific">Thermodesulforhabdus norvegica</name>
    <dbReference type="NCBI Taxonomy" id="39841"/>
    <lineage>
        <taxon>Bacteria</taxon>
        <taxon>Pseudomonadati</taxon>
        <taxon>Thermodesulfobacteriota</taxon>
        <taxon>Syntrophobacteria</taxon>
        <taxon>Syntrophobacterales</taxon>
        <taxon>Thermodesulforhabdaceae</taxon>
        <taxon>Thermodesulforhabdus</taxon>
    </lineage>
</organism>
<dbReference type="OrthoDB" id="9812645at2"/>
<gene>
    <name evidence="5" type="ORF">SAMN05660836_02492</name>
</gene>
<dbReference type="InterPro" id="IPR011711">
    <property type="entry name" value="GntR_C"/>
</dbReference>
<evidence type="ECO:0000313" key="6">
    <source>
        <dbReference type="Proteomes" id="UP000199611"/>
    </source>
</evidence>
<dbReference type="SUPFAM" id="SSF46785">
    <property type="entry name" value="Winged helix' DNA-binding domain"/>
    <property type="match status" value="1"/>
</dbReference>
<dbReference type="Proteomes" id="UP000199611">
    <property type="component" value="Unassembled WGS sequence"/>
</dbReference>
<dbReference type="SMART" id="SM00345">
    <property type="entry name" value="HTH_GNTR"/>
    <property type="match status" value="1"/>
</dbReference>
<dbReference type="AlphaFoldDB" id="A0A1I4VWR7"/>
<dbReference type="Pfam" id="PF00392">
    <property type="entry name" value="GntR"/>
    <property type="match status" value="1"/>
</dbReference>
<dbReference type="Gene3D" id="1.20.120.530">
    <property type="entry name" value="GntR ligand-binding domain-like"/>
    <property type="match status" value="1"/>
</dbReference>
<dbReference type="Gene3D" id="1.10.10.10">
    <property type="entry name" value="Winged helix-like DNA-binding domain superfamily/Winged helix DNA-binding domain"/>
    <property type="match status" value="1"/>
</dbReference>
<evidence type="ECO:0000313" key="5">
    <source>
        <dbReference type="EMBL" id="SFN05683.1"/>
    </source>
</evidence>
<dbReference type="Pfam" id="PF07729">
    <property type="entry name" value="FCD"/>
    <property type="match status" value="1"/>
</dbReference>
<dbReference type="SMART" id="SM00895">
    <property type="entry name" value="FCD"/>
    <property type="match status" value="1"/>
</dbReference>
<dbReference type="PRINTS" id="PR00035">
    <property type="entry name" value="HTHGNTR"/>
</dbReference>
<keyword evidence="1" id="KW-0805">Transcription regulation</keyword>
<accession>A0A1I4VWR7</accession>
<dbReference type="InterPro" id="IPR036390">
    <property type="entry name" value="WH_DNA-bd_sf"/>
</dbReference>
<dbReference type="GO" id="GO:0003677">
    <property type="term" value="F:DNA binding"/>
    <property type="evidence" value="ECO:0007669"/>
    <property type="project" value="UniProtKB-KW"/>
</dbReference>
<dbReference type="PANTHER" id="PTHR43537">
    <property type="entry name" value="TRANSCRIPTIONAL REGULATOR, GNTR FAMILY"/>
    <property type="match status" value="1"/>
</dbReference>
<dbReference type="InterPro" id="IPR000524">
    <property type="entry name" value="Tscrpt_reg_HTH_GntR"/>
</dbReference>
<evidence type="ECO:0000256" key="3">
    <source>
        <dbReference type="ARBA" id="ARBA00023163"/>
    </source>
</evidence>
<keyword evidence="6" id="KW-1185">Reference proteome</keyword>
<dbReference type="InterPro" id="IPR008920">
    <property type="entry name" value="TF_FadR/GntR_C"/>
</dbReference>
<protein>
    <submittedName>
        <fullName evidence="5">DNA-binding transcriptional regulator, GntR family</fullName>
    </submittedName>
</protein>
<evidence type="ECO:0000259" key="4">
    <source>
        <dbReference type="PROSITE" id="PS50949"/>
    </source>
</evidence>
<proteinExistence type="predicted"/>
<dbReference type="PANTHER" id="PTHR43537:SF24">
    <property type="entry name" value="GLUCONATE OPERON TRANSCRIPTIONAL REPRESSOR"/>
    <property type="match status" value="1"/>
</dbReference>
<reference evidence="5 6" key="1">
    <citation type="submission" date="2016-10" db="EMBL/GenBank/DDBJ databases">
        <authorList>
            <person name="de Groot N.N."/>
        </authorList>
    </citation>
    <scope>NUCLEOTIDE SEQUENCE [LARGE SCALE GENOMIC DNA]</scope>
    <source>
        <strain evidence="5 6">DSM 9990</strain>
    </source>
</reference>
<dbReference type="SUPFAM" id="SSF48008">
    <property type="entry name" value="GntR ligand-binding domain-like"/>
    <property type="match status" value="1"/>
</dbReference>
<sequence length="216" mass="24871">MNKKSFVYTEIKKRILDGTLPPGCPINEVELARELNVSKTPVREALRELEKEGFVENIPGRGSTVSNISFNDIREIFEIREILECGAAKRAALLCNKEDVKAKRRQLEAFKPDQAEETTLSWGPEEDIHLYIIGVLNNKRLTEAYLRILDHIVRIRNQFGKRFTHHRREEILTEHLNILDALIEGNPEKAERAVQVHLRNAAAFLMGLILPRREQS</sequence>
<dbReference type="GO" id="GO:0003700">
    <property type="term" value="F:DNA-binding transcription factor activity"/>
    <property type="evidence" value="ECO:0007669"/>
    <property type="project" value="InterPro"/>
</dbReference>
<feature type="domain" description="HTH gntR-type" evidence="4">
    <location>
        <begin position="1"/>
        <end position="68"/>
    </location>
</feature>
<dbReference type="PROSITE" id="PS50949">
    <property type="entry name" value="HTH_GNTR"/>
    <property type="match status" value="1"/>
</dbReference>
<dbReference type="CDD" id="cd07377">
    <property type="entry name" value="WHTH_GntR"/>
    <property type="match status" value="1"/>
</dbReference>
<keyword evidence="3" id="KW-0804">Transcription</keyword>
<evidence type="ECO:0000256" key="2">
    <source>
        <dbReference type="ARBA" id="ARBA00023125"/>
    </source>
</evidence>
<name>A0A1I4VWR7_9BACT</name>
<dbReference type="RefSeq" id="WP_093396225.1">
    <property type="nucleotide sequence ID" value="NZ_FOUU01000012.1"/>
</dbReference>
<evidence type="ECO:0000256" key="1">
    <source>
        <dbReference type="ARBA" id="ARBA00023015"/>
    </source>
</evidence>